<feature type="transmembrane region" description="Helical" evidence="1">
    <location>
        <begin position="315"/>
        <end position="342"/>
    </location>
</feature>
<organism evidence="3 4">
    <name type="scientific">Stachybotrys elegans</name>
    <dbReference type="NCBI Taxonomy" id="80388"/>
    <lineage>
        <taxon>Eukaryota</taxon>
        <taxon>Fungi</taxon>
        <taxon>Dikarya</taxon>
        <taxon>Ascomycota</taxon>
        <taxon>Pezizomycotina</taxon>
        <taxon>Sordariomycetes</taxon>
        <taxon>Hypocreomycetidae</taxon>
        <taxon>Hypocreales</taxon>
        <taxon>Stachybotryaceae</taxon>
        <taxon>Stachybotrys</taxon>
    </lineage>
</organism>
<dbReference type="AlphaFoldDB" id="A0A8K0SH59"/>
<dbReference type="Proteomes" id="UP000813444">
    <property type="component" value="Unassembled WGS sequence"/>
</dbReference>
<evidence type="ECO:0000259" key="2">
    <source>
        <dbReference type="Pfam" id="PF20163"/>
    </source>
</evidence>
<comment type="caution">
    <text evidence="3">The sequence shown here is derived from an EMBL/GenBank/DDBJ whole genome shotgun (WGS) entry which is preliminary data.</text>
</comment>
<evidence type="ECO:0000256" key="1">
    <source>
        <dbReference type="SAM" id="Phobius"/>
    </source>
</evidence>
<dbReference type="PANTHER" id="PTHR35395">
    <property type="entry name" value="DUF6536 DOMAIN-CONTAINING PROTEIN"/>
    <property type="match status" value="1"/>
</dbReference>
<reference evidence="3" key="1">
    <citation type="journal article" date="2021" name="Nat. Commun.">
        <title>Genetic determinants of endophytism in the Arabidopsis root mycobiome.</title>
        <authorList>
            <person name="Mesny F."/>
            <person name="Miyauchi S."/>
            <person name="Thiergart T."/>
            <person name="Pickel B."/>
            <person name="Atanasova L."/>
            <person name="Karlsson M."/>
            <person name="Huettel B."/>
            <person name="Barry K.W."/>
            <person name="Haridas S."/>
            <person name="Chen C."/>
            <person name="Bauer D."/>
            <person name="Andreopoulos W."/>
            <person name="Pangilinan J."/>
            <person name="LaButti K."/>
            <person name="Riley R."/>
            <person name="Lipzen A."/>
            <person name="Clum A."/>
            <person name="Drula E."/>
            <person name="Henrissat B."/>
            <person name="Kohler A."/>
            <person name="Grigoriev I.V."/>
            <person name="Martin F.M."/>
            <person name="Hacquard S."/>
        </authorList>
    </citation>
    <scope>NUCLEOTIDE SEQUENCE</scope>
    <source>
        <strain evidence="3">MPI-CAGE-CH-0235</strain>
    </source>
</reference>
<protein>
    <recommendedName>
        <fullName evidence="2">DUF6536 domain-containing protein</fullName>
    </recommendedName>
</protein>
<keyword evidence="1" id="KW-0812">Transmembrane</keyword>
<dbReference type="EMBL" id="JAGPNK010000026">
    <property type="protein sequence ID" value="KAH7304094.1"/>
    <property type="molecule type" value="Genomic_DNA"/>
</dbReference>
<proteinExistence type="predicted"/>
<keyword evidence="1" id="KW-0472">Membrane</keyword>
<evidence type="ECO:0000313" key="4">
    <source>
        <dbReference type="Proteomes" id="UP000813444"/>
    </source>
</evidence>
<feature type="transmembrane region" description="Helical" evidence="1">
    <location>
        <begin position="567"/>
        <end position="591"/>
    </location>
</feature>
<accession>A0A8K0SH59</accession>
<evidence type="ECO:0000313" key="3">
    <source>
        <dbReference type="EMBL" id="KAH7304094.1"/>
    </source>
</evidence>
<dbReference type="OrthoDB" id="5429634at2759"/>
<name>A0A8K0SH59_9HYPO</name>
<feature type="domain" description="DUF6536" evidence="2">
    <location>
        <begin position="33"/>
        <end position="185"/>
    </location>
</feature>
<gene>
    <name evidence="3" type="ORF">B0I35DRAFT_445883</name>
</gene>
<dbReference type="InterPro" id="IPR046623">
    <property type="entry name" value="DUF6536"/>
</dbReference>
<dbReference type="Pfam" id="PF20163">
    <property type="entry name" value="DUF6536"/>
    <property type="match status" value="1"/>
</dbReference>
<feature type="transmembrane region" description="Helical" evidence="1">
    <location>
        <begin position="523"/>
        <end position="547"/>
    </location>
</feature>
<keyword evidence="1" id="KW-1133">Transmembrane helix</keyword>
<feature type="transmembrane region" description="Helical" evidence="1">
    <location>
        <begin position="32"/>
        <end position="57"/>
    </location>
</feature>
<keyword evidence="4" id="KW-1185">Reference proteome</keyword>
<sequence length="663" mass="72792">MTADAEQRPDSRLLPGSKDLSRIRKLKARFGAWRVTVSLGVLTACLVLAANVALAVWTVQHSAGYESGTSIVFEGSCEDSEQATKWPHLAINFLSTLLLGASNNCAQILVAPTRQDVDKAHAKGRWLDIGVPSVRNIRHIPSWRSILCLFLFLSSVPLHMVYNSVILQGISWIEYDAILVTEDFVKGGSLGNYYMNWATGKTLQASAVAKNLTRLENAECLQIFGQEMYQTSWSALVVVTSTSSTDGSLANEFGPGLDGGLCGDSQSYRCNVLNDNGVTTWTLENMPLCHWAGCNSPPKVSIAYCLAQHVHPRCAIYVSLTLLYVVIAFNLTKICCLVLALFGHKSLPLLTVGDAIASFLNHPDPATANTGPISKNIFQEKTRQFAVPVGHTFRSTPHHWANAISKSRWVTCMALCAILWCSGAALLVPAGRTHTLSFKESFSGSPTEQIYLPNGISFILAVLLSNTPQILVSFVYLFYNNIFTCMVLAYEYGRFASTCKPLRVSQPCLYGYQRSSFWLQLPYHYIIPMMVTTTFLHWTISRSLYIIQLTVYYANMSRNDEYSYDGLGYSFYAIVVSLCLGGAMILALLGLSRRKLHPGIPVAASCSLAISAATHAAQNELDAAVLPIQYGVVISSGEEEEGRTQIGFSSRLVESLVDGKVYR</sequence>
<dbReference type="PANTHER" id="PTHR35395:SF1">
    <property type="entry name" value="DUF6536 DOMAIN-CONTAINING PROTEIN"/>
    <property type="match status" value="1"/>
</dbReference>
<feature type="transmembrane region" description="Helical" evidence="1">
    <location>
        <begin position="409"/>
        <end position="430"/>
    </location>
</feature>